<dbReference type="STRING" id="1346286.SAMN05444362_101137"/>
<evidence type="ECO:0000256" key="1">
    <source>
        <dbReference type="ARBA" id="ARBA00004442"/>
    </source>
</evidence>
<gene>
    <name evidence="5" type="ORF">SAMN05444362_101137</name>
</gene>
<evidence type="ECO:0008006" key="7">
    <source>
        <dbReference type="Google" id="ProtNLM"/>
    </source>
</evidence>
<keyword evidence="4" id="KW-0732">Signal</keyword>
<evidence type="ECO:0000313" key="5">
    <source>
        <dbReference type="EMBL" id="SHE35050.1"/>
    </source>
</evidence>
<organism evidence="5 6">
    <name type="scientific">Dysgonomonas macrotermitis</name>
    <dbReference type="NCBI Taxonomy" id="1346286"/>
    <lineage>
        <taxon>Bacteria</taxon>
        <taxon>Pseudomonadati</taxon>
        <taxon>Bacteroidota</taxon>
        <taxon>Bacteroidia</taxon>
        <taxon>Bacteroidales</taxon>
        <taxon>Dysgonomonadaceae</taxon>
        <taxon>Dysgonomonas</taxon>
    </lineage>
</organism>
<dbReference type="AlphaFoldDB" id="A0A1M4SS38"/>
<dbReference type="Gene3D" id="2.40.170.20">
    <property type="entry name" value="TonB-dependent receptor, beta-barrel domain"/>
    <property type="match status" value="1"/>
</dbReference>
<dbReference type="EMBL" id="FQUC01000001">
    <property type="protein sequence ID" value="SHE35050.1"/>
    <property type="molecule type" value="Genomic_DNA"/>
</dbReference>
<reference evidence="6" key="1">
    <citation type="submission" date="2016-11" db="EMBL/GenBank/DDBJ databases">
        <authorList>
            <person name="Varghese N."/>
            <person name="Submissions S."/>
        </authorList>
    </citation>
    <scope>NUCLEOTIDE SEQUENCE [LARGE SCALE GENOMIC DNA]</scope>
    <source>
        <strain evidence="6">DSM 27370</strain>
    </source>
</reference>
<keyword evidence="6" id="KW-1185">Reference proteome</keyword>
<name>A0A1M4SS38_9BACT</name>
<sequence length="791" mass="87177">MKKKILSQTSLIALMSISSVAGVYAQEPAKAKTDTVSAATTKAGKTSNVMLNASADNGPRAVNIGLPASVGGTVVLENGLPVVYDYMGQFPTAVWRNDAGIAKFGVLNVAETALFASDVGVSVSTWTNRGTDKFKGSASFTTNSYGLLRGDVSVSGPMKNGFYYSLTAFVNMDPGTFSSNISQFLDKTQIYKGVINKRYAKGQIGLQYKYAYSESISTKQSPYIYRKDGTVDKLPGFRIGRDSYLEQSGIINAIDPLTGKAVTWDAMGDAASTSHVIDLMGDHNFDNGMKLDYTLRYHYAKSGMYNPYITSITQGIGTDATPGVGDSRYVYADDPTSVYNGLVQKGLMLFNPSTVKNTVMARVELSKKSKKHHWMVGFHNWYYNTDKAITATYNYQFEVAPNPKKLIQEKWAALSGGGYGWVNQGDAYGNSSYNGAMQYYNGIDNKMALVGTEKWTPSDKLTVDVGTRIEWQRIDGDWYNAEDRKAAGTNWISGETTDIKKDWWNVSATASATYKAFQNFGFLADVYYIQQAGKLSAYAGADDPAIEKCEIPGFSAGVYFNHPMISLVSKVTKIKRTNFKNNSTFNATWTDTNYPGETFSATTKQTSSYDVSTVGWTTDVLFTPFKGFNLHLLLTLQNPKYENYAMTINYEAQSQNGGTSTYSETVDNSGNVARSVSKTLIEIDPSYTWGAGGKFRVWASARYFSKEYANYPNTLIFAGRWETFAGFNYKYDKNVDFSISAVNLLRQSGAQGSITGTNTTTAEGAKLLYDKPLTGTYIRPFTLEFKTRIRF</sequence>
<keyword evidence="2" id="KW-0472">Membrane</keyword>
<protein>
    <recommendedName>
        <fullName evidence="7">Outer membrane receptor proteins, mostly Fe transport</fullName>
    </recommendedName>
</protein>
<dbReference type="SUPFAM" id="SSF56935">
    <property type="entry name" value="Porins"/>
    <property type="match status" value="1"/>
</dbReference>
<dbReference type="Proteomes" id="UP000184480">
    <property type="component" value="Unassembled WGS sequence"/>
</dbReference>
<evidence type="ECO:0000313" key="6">
    <source>
        <dbReference type="Proteomes" id="UP000184480"/>
    </source>
</evidence>
<evidence type="ECO:0000256" key="2">
    <source>
        <dbReference type="ARBA" id="ARBA00023136"/>
    </source>
</evidence>
<proteinExistence type="predicted"/>
<dbReference type="OrthoDB" id="994364at2"/>
<feature type="chain" id="PRO_5009907380" description="Outer membrane receptor proteins, mostly Fe transport" evidence="4">
    <location>
        <begin position="22"/>
        <end position="791"/>
    </location>
</feature>
<dbReference type="GO" id="GO:0009279">
    <property type="term" value="C:cell outer membrane"/>
    <property type="evidence" value="ECO:0007669"/>
    <property type="project" value="UniProtKB-SubCell"/>
</dbReference>
<feature type="signal peptide" evidence="4">
    <location>
        <begin position="1"/>
        <end position="21"/>
    </location>
</feature>
<dbReference type="InterPro" id="IPR036942">
    <property type="entry name" value="Beta-barrel_TonB_sf"/>
</dbReference>
<comment type="subcellular location">
    <subcellularLocation>
        <location evidence="1">Cell outer membrane</location>
    </subcellularLocation>
</comment>
<evidence type="ECO:0000256" key="4">
    <source>
        <dbReference type="SAM" id="SignalP"/>
    </source>
</evidence>
<evidence type="ECO:0000256" key="3">
    <source>
        <dbReference type="ARBA" id="ARBA00023237"/>
    </source>
</evidence>
<keyword evidence="3" id="KW-0998">Cell outer membrane</keyword>
<dbReference type="RefSeq" id="WP_070808524.1">
    <property type="nucleotide sequence ID" value="NZ_BBXL01000001.1"/>
</dbReference>
<accession>A0A1M4SS38</accession>